<proteinExistence type="predicted"/>
<dbReference type="Proteomes" id="UP001517376">
    <property type="component" value="Unassembled WGS sequence"/>
</dbReference>
<dbReference type="Gene3D" id="3.30.1330.110">
    <property type="entry name" value="BB2672"/>
    <property type="match status" value="1"/>
</dbReference>
<keyword evidence="2" id="KW-1185">Reference proteome</keyword>
<comment type="caution">
    <text evidence="1">The sequence shown here is derived from an EMBL/GenBank/DDBJ whole genome shotgun (WGS) entry which is preliminary data.</text>
</comment>
<sequence>MPAQIRKTLLHVETTLIEGGRAAPTPLKLIAAAAVIRNPWAGMGFVQDLKPAIHAIAPELGALLTGMILDAAGGGDRVEGYGKASVVGLDGEVEHASALIHTLRFGNHYRQAVGAKTYLAFTNIRGGANTPVMIPLMDKNDEGRRSHYLTVHFAIPDAPAADEILVALGASIGGRPHHRIGDRYQDLKDLGHDVANPAAV</sequence>
<dbReference type="RefSeq" id="WP_161764940.1">
    <property type="nucleotide sequence ID" value="NZ_JAAATW010000001.1"/>
</dbReference>
<reference evidence="2" key="1">
    <citation type="submission" date="2020-01" db="EMBL/GenBank/DDBJ databases">
        <title>Sphingomonas sp. strain CSW-10.</title>
        <authorList>
            <person name="Chen W.-M."/>
        </authorList>
    </citation>
    <scope>NUCLEOTIDE SEQUENCE [LARGE SCALE GENOMIC DNA]</scope>
    <source>
        <strain evidence="2">CCP-1</strain>
    </source>
</reference>
<evidence type="ECO:0000313" key="2">
    <source>
        <dbReference type="Proteomes" id="UP001517376"/>
    </source>
</evidence>
<dbReference type="Pfam" id="PF06684">
    <property type="entry name" value="AA_synth"/>
    <property type="match status" value="1"/>
</dbReference>
<accession>A0ABW9Y2C9</accession>
<organism evidence="1 2">
    <name type="scientific">Paragemmobacter ruber</name>
    <dbReference type="NCBI Taxonomy" id="1985673"/>
    <lineage>
        <taxon>Bacteria</taxon>
        <taxon>Pseudomonadati</taxon>
        <taxon>Pseudomonadota</taxon>
        <taxon>Alphaproteobacteria</taxon>
        <taxon>Rhodobacterales</taxon>
        <taxon>Paracoccaceae</taxon>
        <taxon>Paragemmobacter</taxon>
    </lineage>
</organism>
<name>A0ABW9Y2C9_9RHOB</name>
<dbReference type="SUPFAM" id="SSF160519">
    <property type="entry name" value="BB2672-like"/>
    <property type="match status" value="1"/>
</dbReference>
<dbReference type="EMBL" id="JAAATW010000001">
    <property type="protein sequence ID" value="NBE06035.1"/>
    <property type="molecule type" value="Genomic_DNA"/>
</dbReference>
<protein>
    <submittedName>
        <fullName evidence="1">Amino acid synthesis family protein</fullName>
    </submittedName>
</protein>
<dbReference type="InterPro" id="IPR009569">
    <property type="entry name" value="AA_synth_put"/>
</dbReference>
<dbReference type="InterPro" id="IPR035936">
    <property type="entry name" value="BB2672"/>
</dbReference>
<gene>
    <name evidence="1" type="ORF">GU920_00645</name>
</gene>
<evidence type="ECO:0000313" key="1">
    <source>
        <dbReference type="EMBL" id="NBE06035.1"/>
    </source>
</evidence>